<comment type="caution">
    <text evidence="2">The sequence shown here is derived from an EMBL/GenBank/DDBJ whole genome shotgun (WGS) entry which is preliminary data.</text>
</comment>
<feature type="compositionally biased region" description="Low complexity" evidence="1">
    <location>
        <begin position="76"/>
        <end position="92"/>
    </location>
</feature>
<feature type="region of interest" description="Disordered" evidence="1">
    <location>
        <begin position="1"/>
        <end position="92"/>
    </location>
</feature>
<evidence type="ECO:0000313" key="3">
    <source>
        <dbReference type="Proteomes" id="UP000236370"/>
    </source>
</evidence>
<evidence type="ECO:0000313" key="2">
    <source>
        <dbReference type="EMBL" id="PNI57524.1"/>
    </source>
</evidence>
<gene>
    <name evidence="2" type="ORF">CK820_G0021632</name>
</gene>
<evidence type="ECO:0000256" key="1">
    <source>
        <dbReference type="SAM" id="MobiDB-lite"/>
    </source>
</evidence>
<dbReference type="AlphaFoldDB" id="A0A2J8MDB8"/>
<name>A0A2J8MDB8_PANTR</name>
<sequence length="92" mass="9820">MQRMAGVRTGAHLPHPLPRQLPDHAQSRACQAPEEQRQDKAAVSLGLLCPRPGLQTAGGSRAPSQQPSQARGIAGRGPRPWSPSGPQWSRGM</sequence>
<dbReference type="Proteomes" id="UP000236370">
    <property type="component" value="Unassembled WGS sequence"/>
</dbReference>
<organism evidence="2 3">
    <name type="scientific">Pan troglodytes</name>
    <name type="common">Chimpanzee</name>
    <dbReference type="NCBI Taxonomy" id="9598"/>
    <lineage>
        <taxon>Eukaryota</taxon>
        <taxon>Metazoa</taxon>
        <taxon>Chordata</taxon>
        <taxon>Craniata</taxon>
        <taxon>Vertebrata</taxon>
        <taxon>Euteleostomi</taxon>
        <taxon>Mammalia</taxon>
        <taxon>Eutheria</taxon>
        <taxon>Euarchontoglires</taxon>
        <taxon>Primates</taxon>
        <taxon>Haplorrhini</taxon>
        <taxon>Catarrhini</taxon>
        <taxon>Hominidae</taxon>
        <taxon>Pan</taxon>
    </lineage>
</organism>
<proteinExistence type="predicted"/>
<reference evidence="2 3" key="1">
    <citation type="submission" date="2017-12" db="EMBL/GenBank/DDBJ databases">
        <title>High-resolution comparative analysis of great ape genomes.</title>
        <authorList>
            <person name="Pollen A."/>
            <person name="Hastie A."/>
            <person name="Hormozdiari F."/>
            <person name="Dougherty M."/>
            <person name="Liu R."/>
            <person name="Chaisson M."/>
            <person name="Hoppe E."/>
            <person name="Hill C."/>
            <person name="Pang A."/>
            <person name="Hillier L."/>
            <person name="Baker C."/>
            <person name="Armstrong J."/>
            <person name="Shendure J."/>
            <person name="Paten B."/>
            <person name="Wilson R."/>
            <person name="Chao H."/>
            <person name="Schneider V."/>
            <person name="Ventura M."/>
            <person name="Kronenberg Z."/>
            <person name="Murali S."/>
            <person name="Gordon D."/>
            <person name="Cantsilieris S."/>
            <person name="Munson K."/>
            <person name="Nelson B."/>
            <person name="Raja A."/>
            <person name="Underwood J."/>
            <person name="Diekhans M."/>
            <person name="Fiddes I."/>
            <person name="Haussler D."/>
            <person name="Eichler E."/>
        </authorList>
    </citation>
    <scope>NUCLEOTIDE SEQUENCE [LARGE SCALE GENOMIC DNA]</scope>
    <source>
        <strain evidence="2">Yerkes chimp pedigree #C0471</strain>
    </source>
</reference>
<protein>
    <submittedName>
        <fullName evidence="2">TMEM120B isoform 7</fullName>
    </submittedName>
</protein>
<accession>A0A2J8MDB8</accession>
<dbReference type="EMBL" id="NBAG03000260">
    <property type="protein sequence ID" value="PNI57524.1"/>
    <property type="molecule type" value="Genomic_DNA"/>
</dbReference>